<evidence type="ECO:0000256" key="5">
    <source>
        <dbReference type="ARBA" id="ARBA00037982"/>
    </source>
</evidence>
<dbReference type="Pfam" id="PF00069">
    <property type="entry name" value="Pkinase"/>
    <property type="match status" value="1"/>
</dbReference>
<feature type="compositionally biased region" description="Polar residues" evidence="7">
    <location>
        <begin position="183"/>
        <end position="203"/>
    </location>
</feature>
<dbReference type="AlphaFoldDB" id="A0A9Q0RG83"/>
<feature type="coiled-coil region" evidence="6">
    <location>
        <begin position="486"/>
        <end position="520"/>
    </location>
</feature>
<proteinExistence type="inferred from homology"/>
<keyword evidence="9" id="KW-0396">Initiation factor</keyword>
<evidence type="ECO:0000313" key="9">
    <source>
        <dbReference type="EMBL" id="KAJ5077489.1"/>
    </source>
</evidence>
<dbReference type="PROSITE" id="PS50011">
    <property type="entry name" value="PROTEIN_KINASE_DOM"/>
    <property type="match status" value="1"/>
</dbReference>
<dbReference type="GO" id="GO:0005524">
    <property type="term" value="F:ATP binding"/>
    <property type="evidence" value="ECO:0007669"/>
    <property type="project" value="UniProtKB-KW"/>
</dbReference>
<dbReference type="PROSITE" id="PS00108">
    <property type="entry name" value="PROTEIN_KINASE_ST"/>
    <property type="match status" value="1"/>
</dbReference>
<dbReference type="GO" id="GO:0005737">
    <property type="term" value="C:cytoplasm"/>
    <property type="evidence" value="ECO:0007669"/>
    <property type="project" value="TreeGrafter"/>
</dbReference>
<dbReference type="InterPro" id="IPR050339">
    <property type="entry name" value="CC_SR_Kinase"/>
</dbReference>
<comment type="similarity">
    <text evidence="5">Belongs to the protein kinase superfamily. Ser/Thr protein kinase family. GCN2 subfamily.</text>
</comment>
<sequence length="526" mass="61947">MKNQFNPSNFSNYEMNNFNETLCKTEIETENSQQISLIASLFEKNSSLFKFSDSIDSKSVLDESNLNLLKYVLLRNWIEEVNLKTSQVNSGFIEPSQKDLLEKVSTFQLPFNHKINWYHLNFEELERIGTGGFGSVYRSRHKRNALLFQSKINCNHLNILDHPNVIRYYSVWLDIKDDTTVSVPKSPSTEDFQESFNTENETGPQIDFPNWKDPSFEVVFRDYENYNNSNNDEIIFGDKNNSMIFEADNIQAEHAMEIKKDDQYNKSEDFSFEYSSDQDPVDFYNYKMEKSDCILYIQMELCRAKTLRDWLENYDRKVDIFEVKKIFKQILEGMKHCHQQNVIHRDLKPDNIFITSDLNIKIADFGLSRSLEKNHFKNTRNNEGFQSACGCGTILYSSPEQLFQSNSCDSTTDVYSLGIILFELLYPFRTQMERVKLIKSLRDHYILPEEISQEYPEFANLILQMVSYSPSTRPTCSQILKNKLFLDQDQQEMQFIKQKIQEKRKQIKELKNMVKLLESELNCNNM</sequence>
<dbReference type="PANTHER" id="PTHR11042:SF187">
    <property type="entry name" value="EUKARYOTIC TRANSLATION INITIATION FACTOR 2-ALPHA KINASE 2"/>
    <property type="match status" value="1"/>
</dbReference>
<dbReference type="EMBL" id="JAPDFW010000058">
    <property type="protein sequence ID" value="KAJ5077489.1"/>
    <property type="molecule type" value="Genomic_DNA"/>
</dbReference>
<dbReference type="InterPro" id="IPR000719">
    <property type="entry name" value="Prot_kinase_dom"/>
</dbReference>
<evidence type="ECO:0000256" key="1">
    <source>
        <dbReference type="ARBA" id="ARBA00022679"/>
    </source>
</evidence>
<keyword evidence="3 9" id="KW-0418">Kinase</keyword>
<keyword evidence="2" id="KW-0547">Nucleotide-binding</keyword>
<dbReference type="OMA" id="ETDFTEH"/>
<evidence type="ECO:0000256" key="7">
    <source>
        <dbReference type="SAM" id="MobiDB-lite"/>
    </source>
</evidence>
<dbReference type="InterPro" id="IPR008271">
    <property type="entry name" value="Ser/Thr_kinase_AS"/>
</dbReference>
<dbReference type="PANTHER" id="PTHR11042">
    <property type="entry name" value="EUKARYOTIC TRANSLATION INITIATION FACTOR 2-ALPHA KINASE EIF2-ALPHA KINASE -RELATED"/>
    <property type="match status" value="1"/>
</dbReference>
<dbReference type="Proteomes" id="UP001149090">
    <property type="component" value="Unassembled WGS sequence"/>
</dbReference>
<keyword evidence="4" id="KW-0067">ATP-binding</keyword>
<dbReference type="Gene3D" id="1.10.510.10">
    <property type="entry name" value="Transferase(Phosphotransferase) domain 1"/>
    <property type="match status" value="1"/>
</dbReference>
<keyword evidence="6" id="KW-0175">Coiled coil</keyword>
<dbReference type="GO" id="GO:0004694">
    <property type="term" value="F:eukaryotic translation initiation factor 2alpha kinase activity"/>
    <property type="evidence" value="ECO:0007669"/>
    <property type="project" value="TreeGrafter"/>
</dbReference>
<dbReference type="GO" id="GO:0005634">
    <property type="term" value="C:nucleus"/>
    <property type="evidence" value="ECO:0007669"/>
    <property type="project" value="TreeGrafter"/>
</dbReference>
<dbReference type="Gene3D" id="3.30.200.20">
    <property type="entry name" value="Phosphorylase Kinase, domain 1"/>
    <property type="match status" value="1"/>
</dbReference>
<organism evidence="9 10">
    <name type="scientific">Anaeramoeba ignava</name>
    <name type="common">Anaerobic marine amoeba</name>
    <dbReference type="NCBI Taxonomy" id="1746090"/>
    <lineage>
        <taxon>Eukaryota</taxon>
        <taxon>Metamonada</taxon>
        <taxon>Anaeramoebidae</taxon>
        <taxon>Anaeramoeba</taxon>
    </lineage>
</organism>
<evidence type="ECO:0000259" key="8">
    <source>
        <dbReference type="PROSITE" id="PS50011"/>
    </source>
</evidence>
<feature type="domain" description="Protein kinase" evidence="8">
    <location>
        <begin position="122"/>
        <end position="486"/>
    </location>
</feature>
<name>A0A9Q0RG83_ANAIG</name>
<evidence type="ECO:0000256" key="4">
    <source>
        <dbReference type="ARBA" id="ARBA00022840"/>
    </source>
</evidence>
<dbReference type="SUPFAM" id="SSF56112">
    <property type="entry name" value="Protein kinase-like (PK-like)"/>
    <property type="match status" value="1"/>
</dbReference>
<reference evidence="9" key="1">
    <citation type="submission" date="2022-10" db="EMBL/GenBank/DDBJ databases">
        <title>Novel sulphate-reducing endosymbionts in the free-living metamonad Anaeramoeba.</title>
        <authorList>
            <person name="Jerlstrom-Hultqvist J."/>
            <person name="Cepicka I."/>
            <person name="Gallot-Lavallee L."/>
            <person name="Salas-Leiva D."/>
            <person name="Curtis B.A."/>
            <person name="Zahonova K."/>
            <person name="Pipaliya S."/>
            <person name="Dacks J."/>
            <person name="Roger A.J."/>
        </authorList>
    </citation>
    <scope>NUCLEOTIDE SEQUENCE</scope>
    <source>
        <strain evidence="9">BMAN</strain>
    </source>
</reference>
<keyword evidence="1" id="KW-0808">Transferase</keyword>
<gene>
    <name evidence="9" type="ORF">M0811_06012</name>
</gene>
<dbReference type="GO" id="GO:0003743">
    <property type="term" value="F:translation initiation factor activity"/>
    <property type="evidence" value="ECO:0007669"/>
    <property type="project" value="UniProtKB-KW"/>
</dbReference>
<evidence type="ECO:0000313" key="10">
    <source>
        <dbReference type="Proteomes" id="UP001149090"/>
    </source>
</evidence>
<dbReference type="OrthoDB" id="341578at2759"/>
<comment type="caution">
    <text evidence="9">The sequence shown here is derived from an EMBL/GenBank/DDBJ whole genome shotgun (WGS) entry which is preliminary data.</text>
</comment>
<keyword evidence="10" id="KW-1185">Reference proteome</keyword>
<evidence type="ECO:0000256" key="3">
    <source>
        <dbReference type="ARBA" id="ARBA00022777"/>
    </source>
</evidence>
<evidence type="ECO:0000256" key="6">
    <source>
        <dbReference type="SAM" id="Coils"/>
    </source>
</evidence>
<feature type="region of interest" description="Disordered" evidence="7">
    <location>
        <begin position="183"/>
        <end position="204"/>
    </location>
</feature>
<dbReference type="InterPro" id="IPR011009">
    <property type="entry name" value="Kinase-like_dom_sf"/>
</dbReference>
<accession>A0A9Q0RG83</accession>
<protein>
    <submittedName>
        <fullName evidence="9">Eukaryotic translation initiation factor 2-alpha kinase eif2-alpha kinase -related</fullName>
    </submittedName>
</protein>
<dbReference type="SMART" id="SM00220">
    <property type="entry name" value="S_TKc"/>
    <property type="match status" value="1"/>
</dbReference>
<evidence type="ECO:0000256" key="2">
    <source>
        <dbReference type="ARBA" id="ARBA00022741"/>
    </source>
</evidence>
<keyword evidence="9" id="KW-0648">Protein biosynthesis</keyword>